<dbReference type="SMART" id="SM00606">
    <property type="entry name" value="CBD_IV"/>
    <property type="match status" value="1"/>
</dbReference>
<comment type="similarity">
    <text evidence="1 4">Belongs to the glycosyl hydrolase 30 family.</text>
</comment>
<dbReference type="Pfam" id="PF17189">
    <property type="entry name" value="Glyco_hydro_30C"/>
    <property type="match status" value="1"/>
</dbReference>
<dbReference type="RefSeq" id="WP_134753575.1">
    <property type="nucleotide sequence ID" value="NZ_MYFO02000013.1"/>
</dbReference>
<sequence length="775" mass="82667">MKQSHNRNRLAKTLRVLLPTALTAALGIGLLPAAISAAGPGKIEAESYAAMNGIQTEATTDAGGGLDVGWIDAGDWLDYAVVIPAAGTYTVSLRVASPSGAAGGALLKNGTTVLATYDVPATGGWQTWTTVTQTVTLAAGTQTLRLAAAAGGWNVNWLDIQSSDGTATAQVYLSSESTTIAPKSGSWYSNTAGGMAGVPYQLSKQGDVTLTAPTGASAAATINVDPSIQYQTMLGIGTSLEESTVYNISRMSAAKQDEVLRKLVDPVNGAGMNLIRIAFGTSDFTERTFYTYDDGTADPNLTRFSIQKDIDYNIIATVKKALAINPNIKVFASSWTAPNWMKDNNSLIGGHMLTQYIPNLATYYRKAIQAYQAQGIPIYALTPQNEPLYLAPDYPSMGLTVDQERQLIVALKSEFDANGISTKIWAFDHNFSDASYATQLLANASANAAIDSTAFHDYGGSPTTMTDVHNAYPGKNVLVTERSVWGTAGADRIAQYFRNWATGYVAWVTMLDTNISPEQWTGVPDPTFLIQSASNPNTYWALPEYNMEAQYSKFVKAGAKRIASDYGSTGAVTNVSFLNPDNTIVSVVINQNASSKTFKLVAEGKELLATIPAQTVGTYIWNRTGSGTNPQTNLLANPGLESGTLSGWTGEWHAGALAQKVDTDNPQSGSYKLTHWANVAYQQLTSQLVAVPNGTYQASVWVRSGGGQNALRLFAKNYGGAEKTAEVGSAAVANWTQYTISNIQVTNGQVELGIWSDANANNWSAFDSFSLFKTN</sequence>
<feature type="domain" description="CBM6" evidence="5">
    <location>
        <begin position="41"/>
        <end position="161"/>
    </location>
</feature>
<dbReference type="Gene3D" id="2.60.120.260">
    <property type="entry name" value="Galactose-binding domain-like"/>
    <property type="match status" value="2"/>
</dbReference>
<dbReference type="InterPro" id="IPR008979">
    <property type="entry name" value="Galactose-bd-like_sf"/>
</dbReference>
<reference evidence="6 7" key="1">
    <citation type="submission" date="2017-03" db="EMBL/GenBank/DDBJ databases">
        <title>Isolation of Levoglucosan Utilizing Bacteria.</title>
        <authorList>
            <person name="Arya A.S."/>
        </authorList>
    </citation>
    <scope>NUCLEOTIDE SEQUENCE [LARGE SCALE GENOMIC DNA]</scope>
    <source>
        <strain evidence="6 7">MEC069</strain>
    </source>
</reference>
<keyword evidence="2" id="KW-0732">Signal</keyword>
<dbReference type="InterPro" id="IPR033452">
    <property type="entry name" value="GH30_C"/>
</dbReference>
<dbReference type="PANTHER" id="PTHR11069:SF23">
    <property type="entry name" value="LYSOSOMAL ACID GLUCOSYLCERAMIDASE"/>
    <property type="match status" value="1"/>
</dbReference>
<dbReference type="EMBL" id="MYFO01000015">
    <property type="protein sequence ID" value="TFE87122.1"/>
    <property type="molecule type" value="Genomic_DNA"/>
</dbReference>
<dbReference type="PANTHER" id="PTHR11069">
    <property type="entry name" value="GLUCOSYLCERAMIDASE"/>
    <property type="match status" value="1"/>
</dbReference>
<keyword evidence="4" id="KW-0326">Glycosidase</keyword>
<dbReference type="InterPro" id="IPR006584">
    <property type="entry name" value="Cellulose-bd_IV"/>
</dbReference>
<dbReference type="OrthoDB" id="9806701at2"/>
<name>A0A4Y8Q188_9BACL</name>
<accession>A0A4Y8Q188</accession>
<dbReference type="Pfam" id="PF03422">
    <property type="entry name" value="CBM_6"/>
    <property type="match status" value="1"/>
</dbReference>
<dbReference type="Proteomes" id="UP000298246">
    <property type="component" value="Unassembled WGS sequence"/>
</dbReference>
<keyword evidence="7" id="KW-1185">Reference proteome</keyword>
<dbReference type="InterPro" id="IPR033453">
    <property type="entry name" value="Glyco_hydro_30_TIM-barrel"/>
</dbReference>
<evidence type="ECO:0000313" key="7">
    <source>
        <dbReference type="Proteomes" id="UP000298246"/>
    </source>
</evidence>
<organism evidence="6 7">
    <name type="scientific">Paenibacillus athensensis</name>
    <dbReference type="NCBI Taxonomy" id="1967502"/>
    <lineage>
        <taxon>Bacteria</taxon>
        <taxon>Bacillati</taxon>
        <taxon>Bacillota</taxon>
        <taxon>Bacilli</taxon>
        <taxon>Bacillales</taxon>
        <taxon>Paenibacillaceae</taxon>
        <taxon>Paenibacillus</taxon>
    </lineage>
</organism>
<evidence type="ECO:0000256" key="4">
    <source>
        <dbReference type="RuleBase" id="RU361188"/>
    </source>
</evidence>
<dbReference type="AlphaFoldDB" id="A0A4Y8Q188"/>
<dbReference type="Gene3D" id="2.60.40.1180">
    <property type="entry name" value="Golgi alpha-mannosidase II"/>
    <property type="match status" value="1"/>
</dbReference>
<comment type="caution">
    <text evidence="6">The sequence shown here is derived from an EMBL/GenBank/DDBJ whole genome shotgun (WGS) entry which is preliminary data.</text>
</comment>
<dbReference type="SUPFAM" id="SSF49785">
    <property type="entry name" value="Galactose-binding domain-like"/>
    <property type="match status" value="2"/>
</dbReference>
<evidence type="ECO:0000259" key="5">
    <source>
        <dbReference type="PROSITE" id="PS51175"/>
    </source>
</evidence>
<evidence type="ECO:0000256" key="3">
    <source>
        <dbReference type="ARBA" id="ARBA00022801"/>
    </source>
</evidence>
<dbReference type="InterPro" id="IPR017853">
    <property type="entry name" value="GH"/>
</dbReference>
<dbReference type="GO" id="GO:0030246">
    <property type="term" value="F:carbohydrate binding"/>
    <property type="evidence" value="ECO:0007669"/>
    <property type="project" value="InterPro"/>
</dbReference>
<evidence type="ECO:0000256" key="2">
    <source>
        <dbReference type="ARBA" id="ARBA00022729"/>
    </source>
</evidence>
<dbReference type="InterPro" id="IPR005084">
    <property type="entry name" value="CBM6"/>
</dbReference>
<dbReference type="Gene3D" id="3.20.20.80">
    <property type="entry name" value="Glycosidases"/>
    <property type="match status" value="1"/>
</dbReference>
<dbReference type="CDD" id="cd04080">
    <property type="entry name" value="CBM6_cellulase-like"/>
    <property type="match status" value="1"/>
</dbReference>
<dbReference type="PROSITE" id="PS51175">
    <property type="entry name" value="CBM6"/>
    <property type="match status" value="1"/>
</dbReference>
<dbReference type="GO" id="GO:0016020">
    <property type="term" value="C:membrane"/>
    <property type="evidence" value="ECO:0007669"/>
    <property type="project" value="GOC"/>
</dbReference>
<proteinExistence type="inferred from homology"/>
<dbReference type="InterPro" id="IPR001139">
    <property type="entry name" value="Glyco_hydro_30"/>
</dbReference>
<evidence type="ECO:0000256" key="1">
    <source>
        <dbReference type="ARBA" id="ARBA00005382"/>
    </source>
</evidence>
<evidence type="ECO:0000313" key="6">
    <source>
        <dbReference type="EMBL" id="TFE87122.1"/>
    </source>
</evidence>
<dbReference type="Pfam" id="PF02055">
    <property type="entry name" value="Glyco_hydro_30"/>
    <property type="match status" value="1"/>
</dbReference>
<dbReference type="GO" id="GO:0006680">
    <property type="term" value="P:glucosylceramide catabolic process"/>
    <property type="evidence" value="ECO:0007669"/>
    <property type="project" value="TreeGrafter"/>
</dbReference>
<dbReference type="SUPFAM" id="SSF51445">
    <property type="entry name" value="(Trans)glycosidases"/>
    <property type="match status" value="1"/>
</dbReference>
<protein>
    <submittedName>
        <fullName evidence="6">Glycosyl hydrolase</fullName>
    </submittedName>
</protein>
<dbReference type="InterPro" id="IPR013780">
    <property type="entry name" value="Glyco_hydro_b"/>
</dbReference>
<keyword evidence="3 4" id="KW-0378">Hydrolase</keyword>
<gene>
    <name evidence="6" type="ORF">B5M42_13270</name>
</gene>
<dbReference type="GO" id="GO:0004348">
    <property type="term" value="F:glucosylceramidase activity"/>
    <property type="evidence" value="ECO:0007669"/>
    <property type="project" value="InterPro"/>
</dbReference>